<dbReference type="Pfam" id="PF00296">
    <property type="entry name" value="Bac_luciferase"/>
    <property type="match status" value="1"/>
</dbReference>
<dbReference type="EMBL" id="AP023356">
    <property type="protein sequence ID" value="BCJ46449.1"/>
    <property type="molecule type" value="Genomic_DNA"/>
</dbReference>
<protein>
    <submittedName>
        <fullName evidence="7">Nitrilotriacetate monooxygenase component A</fullName>
    </submittedName>
</protein>
<evidence type="ECO:0000256" key="3">
    <source>
        <dbReference type="ARBA" id="ARBA00023002"/>
    </source>
</evidence>
<feature type="domain" description="Luciferase-like" evidence="6">
    <location>
        <begin position="22"/>
        <end position="372"/>
    </location>
</feature>
<evidence type="ECO:0000313" key="7">
    <source>
        <dbReference type="EMBL" id="BCJ46449.1"/>
    </source>
</evidence>
<dbReference type="InterPro" id="IPR011251">
    <property type="entry name" value="Luciferase-like_dom"/>
</dbReference>
<evidence type="ECO:0000256" key="5">
    <source>
        <dbReference type="ARBA" id="ARBA00033748"/>
    </source>
</evidence>
<organism evidence="7 8">
    <name type="scientific">Actinoplanes ianthinogenes</name>
    <dbReference type="NCBI Taxonomy" id="122358"/>
    <lineage>
        <taxon>Bacteria</taxon>
        <taxon>Bacillati</taxon>
        <taxon>Actinomycetota</taxon>
        <taxon>Actinomycetes</taxon>
        <taxon>Micromonosporales</taxon>
        <taxon>Micromonosporaceae</taxon>
        <taxon>Actinoplanes</taxon>
    </lineage>
</organism>
<dbReference type="InterPro" id="IPR036661">
    <property type="entry name" value="Luciferase-like_sf"/>
</dbReference>
<evidence type="ECO:0000313" key="8">
    <source>
        <dbReference type="Proteomes" id="UP000676967"/>
    </source>
</evidence>
<keyword evidence="3" id="KW-0560">Oxidoreductase</keyword>
<evidence type="ECO:0000256" key="4">
    <source>
        <dbReference type="ARBA" id="ARBA00023033"/>
    </source>
</evidence>
<dbReference type="Gene3D" id="3.20.20.30">
    <property type="entry name" value="Luciferase-like domain"/>
    <property type="match status" value="1"/>
</dbReference>
<keyword evidence="1" id="KW-0285">Flavoprotein</keyword>
<evidence type="ECO:0000259" key="6">
    <source>
        <dbReference type="Pfam" id="PF00296"/>
    </source>
</evidence>
<dbReference type="Proteomes" id="UP000676967">
    <property type="component" value="Chromosome"/>
</dbReference>
<evidence type="ECO:0000256" key="1">
    <source>
        <dbReference type="ARBA" id="ARBA00022630"/>
    </source>
</evidence>
<dbReference type="InterPro" id="IPR016215">
    <property type="entry name" value="NTA_MOA"/>
</dbReference>
<gene>
    <name evidence="7" type="ORF">Aiant_71060</name>
</gene>
<evidence type="ECO:0000256" key="2">
    <source>
        <dbReference type="ARBA" id="ARBA00022643"/>
    </source>
</evidence>
<reference evidence="7 8" key="1">
    <citation type="submission" date="2020-08" db="EMBL/GenBank/DDBJ databases">
        <title>Whole genome shotgun sequence of Actinoplanes ianthinogenes NBRC 13996.</title>
        <authorList>
            <person name="Komaki H."/>
            <person name="Tamura T."/>
        </authorList>
    </citation>
    <scope>NUCLEOTIDE SEQUENCE [LARGE SCALE GENOMIC DNA]</scope>
    <source>
        <strain evidence="7 8">NBRC 13996</strain>
    </source>
</reference>
<name>A0ABM7M486_9ACTN</name>
<proteinExistence type="inferred from homology"/>
<sequence length="424" mass="47078">MAKQIILAAHFPGVNNTTVWSDPDAGSQIAFTSFEHLARTAERGKFDFFFLAEGLRLREQRGRIHDLDVVGRPDTLTVLAALAAVTEHLGLAGTLNATFHEPYELARQLATLDHLSGGRAAWNVVTSHGAFFGENFRRGGFLEHADRYRRAGEFIEAARALWDSDGGDFAVGSSQFDIRGRFGVPRSPQGHPVILQAGDSDEGRELAARHADAIFSRHHRLGDAQRFYRDVKDRLVRHGRPEQSLKIIPGVSYVLGDTDADAQERAHHIRRQQVSPQTAILLLEQLWNRDLSGYDPDGPLPAADPLLDEDDTIIKGRAGMYPDRLRTANEWRALAEAKKLSIRDLIIEVTGRQNFIGTPERVAAELDEYVQSDACDGFILVPHLTPTGLDDFVDRVVPLLQERGVFRTSYETTTLRGHLGLGGE</sequence>
<keyword evidence="8" id="KW-1185">Reference proteome</keyword>
<dbReference type="CDD" id="cd01095">
    <property type="entry name" value="Nitrilotriacetate_monoxgenase"/>
    <property type="match status" value="1"/>
</dbReference>
<dbReference type="GO" id="GO:0004497">
    <property type="term" value="F:monooxygenase activity"/>
    <property type="evidence" value="ECO:0007669"/>
    <property type="project" value="UniProtKB-KW"/>
</dbReference>
<dbReference type="PANTHER" id="PTHR30011:SF16">
    <property type="entry name" value="C2H2 FINGER DOMAIN TRANSCRIPTION FACTOR (EUROFUNG)-RELATED"/>
    <property type="match status" value="1"/>
</dbReference>
<dbReference type="InterPro" id="IPR051260">
    <property type="entry name" value="Diverse_substr_monoxygenases"/>
</dbReference>
<comment type="similarity">
    <text evidence="5">Belongs to the NtaA/SnaA/DszA monooxygenase family.</text>
</comment>
<dbReference type="SUPFAM" id="SSF51679">
    <property type="entry name" value="Bacterial luciferase-like"/>
    <property type="match status" value="1"/>
</dbReference>
<dbReference type="PANTHER" id="PTHR30011">
    <property type="entry name" value="ALKANESULFONATE MONOOXYGENASE-RELATED"/>
    <property type="match status" value="1"/>
</dbReference>
<dbReference type="PIRSF" id="PIRSF000337">
    <property type="entry name" value="NTA_MOA"/>
    <property type="match status" value="1"/>
</dbReference>
<dbReference type="RefSeq" id="WP_189333936.1">
    <property type="nucleotide sequence ID" value="NZ_AP023356.1"/>
</dbReference>
<keyword evidence="2" id="KW-0288">FMN</keyword>
<keyword evidence="4 7" id="KW-0503">Monooxygenase</keyword>
<accession>A0ABM7M486</accession>